<feature type="transmembrane region" description="Helical" evidence="3">
    <location>
        <begin position="51"/>
        <end position="74"/>
    </location>
</feature>
<accession>A0ABP8EH78</accession>
<keyword evidence="6" id="KW-1185">Reference proteome</keyword>
<proteinExistence type="predicted"/>
<feature type="domain" description="Peptidase M28" evidence="4">
    <location>
        <begin position="159"/>
        <end position="364"/>
    </location>
</feature>
<dbReference type="Proteomes" id="UP001501586">
    <property type="component" value="Unassembled WGS sequence"/>
</dbReference>
<feature type="transmembrane region" description="Helical" evidence="3">
    <location>
        <begin position="656"/>
        <end position="676"/>
    </location>
</feature>
<dbReference type="Gene3D" id="3.40.630.10">
    <property type="entry name" value="Zn peptidases"/>
    <property type="match status" value="1"/>
</dbReference>
<evidence type="ECO:0000313" key="6">
    <source>
        <dbReference type="Proteomes" id="UP001501586"/>
    </source>
</evidence>
<dbReference type="Pfam" id="PF04389">
    <property type="entry name" value="Peptidase_M28"/>
    <property type="match status" value="1"/>
</dbReference>
<keyword evidence="3" id="KW-0812">Transmembrane</keyword>
<dbReference type="EMBL" id="BAABAZ010000004">
    <property type="protein sequence ID" value="GAA4283316.1"/>
    <property type="molecule type" value="Genomic_DNA"/>
</dbReference>
<dbReference type="PANTHER" id="PTHR12147">
    <property type="entry name" value="METALLOPEPTIDASE M28 FAMILY MEMBER"/>
    <property type="match status" value="1"/>
</dbReference>
<dbReference type="InterPro" id="IPR045175">
    <property type="entry name" value="M28_fam"/>
</dbReference>
<feature type="transmembrane region" description="Helical" evidence="3">
    <location>
        <begin position="398"/>
        <end position="418"/>
    </location>
</feature>
<dbReference type="InterPro" id="IPR007484">
    <property type="entry name" value="Peptidase_M28"/>
</dbReference>
<dbReference type="PANTHER" id="PTHR12147:SF26">
    <property type="entry name" value="PEPTIDASE M28 DOMAIN-CONTAINING PROTEIN"/>
    <property type="match status" value="1"/>
</dbReference>
<dbReference type="SUPFAM" id="SSF53187">
    <property type="entry name" value="Zn-dependent exopeptidases"/>
    <property type="match status" value="1"/>
</dbReference>
<gene>
    <name evidence="5" type="ORF">GCM10022261_08470</name>
</gene>
<evidence type="ECO:0000256" key="1">
    <source>
        <dbReference type="ARBA" id="ARBA00022801"/>
    </source>
</evidence>
<dbReference type="InterPro" id="IPR001261">
    <property type="entry name" value="ArgE/DapE_CS"/>
</dbReference>
<evidence type="ECO:0000256" key="3">
    <source>
        <dbReference type="SAM" id="Phobius"/>
    </source>
</evidence>
<evidence type="ECO:0000256" key="2">
    <source>
        <dbReference type="SAM" id="MobiDB-lite"/>
    </source>
</evidence>
<keyword evidence="3" id="KW-1133">Transmembrane helix</keyword>
<sequence length="886" mass="92869">MDTHPSEPLPEPRASGREHSKAPAGQRPNPRDSRSPLRDRGLVGFDGRRRVLLGIAAFVFLGILLALTTAVPAVRRAEPNPPSGTPELAASPADFSTERAMTHLERIARAPTPIGSPESAVLRELLADELGDLGLEVEIQDAIAARSFGSDTAAGRVHNIVATLPGEQTTGRVILSAHYDTTFGSPGAADDKAAVAAIVETARVLSAGEPLRNDVVFLLTDGEEPGLLGAEAFVRQYTNVLPGGASGGSATGPGGGSRSVGGVVLNWEATGNSGPVVLFETSDGNAHLIEQFARSVPHPVGEAAMAELYRTTDQNTDLTAFREAGLQGLNFAFIDGGAYYHSQQDTPENFDAASMDHLGRTMFSLTQALGQRDLAELTAAGDVVYFSAFGTMFSYPSWLIRPLAIFAVLAVAALAVVAQRRGTITFPRAGLGLAAALIPIVLAPVAAFFLWELVQLARPGYEGMRDPYRPEFYRWALIVLTAGIVVGWYALLRRRIGPAAMAVGVLGWPALLGLAEAWFAPALSYSDSLPAACAALGGLAALVIPDRLAAWRVVPLTLGIAPGALLIVPAGLMTLAALGLPLGAVAAYQFAVAGLLVLPLLELLVPREHEVDPAAAGAAGSAAELAAAGPGAAERAGRRLGGPANPARVGRVHWRLGGVALVLGLVAGLVGAGLAFDSFDADHPRPAHLMYVSLPQAGAAHWVSSEIGPGSWVAGHARHRTPEHGIGIPLPYRTEPRWSGAAPEIGAAAPVLDVRGIRPAGEDTIVELHITSLRNADVLTLHADAPVEYAAVSIDGRDAIATEPTPSDDRSRWPYELRFYDPPTTGVRLTLRFSDSEPAQFALSDYTLRLKDVPGFRARMPHIGRSTLHSSDLVVVGGVHEASAEG</sequence>
<feature type="transmembrane region" description="Helical" evidence="3">
    <location>
        <begin position="472"/>
        <end position="492"/>
    </location>
</feature>
<feature type="transmembrane region" description="Helical" evidence="3">
    <location>
        <begin position="525"/>
        <end position="544"/>
    </location>
</feature>
<feature type="transmembrane region" description="Helical" evidence="3">
    <location>
        <begin position="586"/>
        <end position="605"/>
    </location>
</feature>
<feature type="transmembrane region" description="Helical" evidence="3">
    <location>
        <begin position="556"/>
        <end position="580"/>
    </location>
</feature>
<reference evidence="6" key="1">
    <citation type="journal article" date="2019" name="Int. J. Syst. Evol. Microbiol.">
        <title>The Global Catalogue of Microorganisms (GCM) 10K type strain sequencing project: providing services to taxonomists for standard genome sequencing and annotation.</title>
        <authorList>
            <consortium name="The Broad Institute Genomics Platform"/>
            <consortium name="The Broad Institute Genome Sequencing Center for Infectious Disease"/>
            <person name="Wu L."/>
            <person name="Ma J."/>
        </authorList>
    </citation>
    <scope>NUCLEOTIDE SEQUENCE [LARGE SCALE GENOMIC DNA]</scope>
    <source>
        <strain evidence="6">JCM 17458</strain>
    </source>
</reference>
<keyword evidence="3" id="KW-0472">Membrane</keyword>
<comment type="caution">
    <text evidence="5">The sequence shown here is derived from an EMBL/GenBank/DDBJ whole genome shotgun (WGS) entry which is preliminary data.</text>
</comment>
<feature type="transmembrane region" description="Helical" evidence="3">
    <location>
        <begin position="430"/>
        <end position="452"/>
    </location>
</feature>
<keyword evidence="1" id="KW-0378">Hydrolase</keyword>
<evidence type="ECO:0000259" key="4">
    <source>
        <dbReference type="Pfam" id="PF04389"/>
    </source>
</evidence>
<protein>
    <recommendedName>
        <fullName evidence="4">Peptidase M28 domain-containing protein</fullName>
    </recommendedName>
</protein>
<name>A0ABP8EH78_9MICO</name>
<dbReference type="PROSITE" id="PS00759">
    <property type="entry name" value="ARGE_DAPE_CPG2_2"/>
    <property type="match status" value="1"/>
</dbReference>
<feature type="region of interest" description="Disordered" evidence="2">
    <location>
        <begin position="1"/>
        <end position="39"/>
    </location>
</feature>
<evidence type="ECO:0000313" key="5">
    <source>
        <dbReference type="EMBL" id="GAA4283316.1"/>
    </source>
</evidence>
<feature type="compositionally biased region" description="Basic and acidic residues" evidence="2">
    <location>
        <begin position="29"/>
        <end position="39"/>
    </location>
</feature>
<dbReference type="RefSeq" id="WP_236865517.1">
    <property type="nucleotide sequence ID" value="NZ_BAABAZ010000004.1"/>
</dbReference>
<organism evidence="5 6">
    <name type="scientific">Brevibacterium daeguense</name>
    <dbReference type="NCBI Taxonomy" id="909936"/>
    <lineage>
        <taxon>Bacteria</taxon>
        <taxon>Bacillati</taxon>
        <taxon>Actinomycetota</taxon>
        <taxon>Actinomycetes</taxon>
        <taxon>Micrococcales</taxon>
        <taxon>Brevibacteriaceae</taxon>
        <taxon>Brevibacterium</taxon>
    </lineage>
</organism>
<feature type="transmembrane region" description="Helical" evidence="3">
    <location>
        <begin position="499"/>
        <end position="519"/>
    </location>
</feature>